<keyword evidence="4" id="KW-1185">Reference proteome</keyword>
<evidence type="ECO:0000313" key="4">
    <source>
        <dbReference type="Proteomes" id="UP001165427"/>
    </source>
</evidence>
<evidence type="ECO:0008006" key="5">
    <source>
        <dbReference type="Google" id="ProtNLM"/>
    </source>
</evidence>
<name>A0AA41R3W0_9BACT</name>
<dbReference type="EMBL" id="JALJRB010000007">
    <property type="protein sequence ID" value="MCJ8500545.1"/>
    <property type="molecule type" value="Genomic_DNA"/>
</dbReference>
<protein>
    <recommendedName>
        <fullName evidence="5">FecR family protein</fullName>
    </recommendedName>
</protein>
<accession>A0AA41R3W0</accession>
<dbReference type="PANTHER" id="PTHR38731:SF3">
    <property type="entry name" value="BLL6125 PROTEIN"/>
    <property type="match status" value="1"/>
</dbReference>
<comment type="caution">
    <text evidence="3">The sequence shown here is derived from an EMBL/GenBank/DDBJ whole genome shotgun (WGS) entry which is preliminary data.</text>
</comment>
<organism evidence="3 4">
    <name type="scientific">Desulfatitalea alkaliphila</name>
    <dbReference type="NCBI Taxonomy" id="2929485"/>
    <lineage>
        <taxon>Bacteria</taxon>
        <taxon>Pseudomonadati</taxon>
        <taxon>Thermodesulfobacteriota</taxon>
        <taxon>Desulfobacteria</taxon>
        <taxon>Desulfobacterales</taxon>
        <taxon>Desulfosarcinaceae</taxon>
        <taxon>Desulfatitalea</taxon>
    </lineage>
</organism>
<proteinExistence type="predicted"/>
<feature type="region of interest" description="Disordered" evidence="1">
    <location>
        <begin position="425"/>
        <end position="677"/>
    </location>
</feature>
<feature type="compositionally biased region" description="Basic and acidic residues" evidence="1">
    <location>
        <begin position="482"/>
        <end position="519"/>
    </location>
</feature>
<evidence type="ECO:0000313" key="3">
    <source>
        <dbReference type="EMBL" id="MCJ8500545.1"/>
    </source>
</evidence>
<gene>
    <name evidence="3" type="ORF">MRX98_08170</name>
</gene>
<dbReference type="Proteomes" id="UP001165427">
    <property type="component" value="Unassembled WGS sequence"/>
</dbReference>
<feature type="chain" id="PRO_5041399533" description="FecR family protein" evidence="2">
    <location>
        <begin position="24"/>
        <end position="677"/>
    </location>
</feature>
<sequence length="677" mass="73724">MRPFKIISGTLCLWGALVLGAAAQTTLSTADNDALYYTPPRLSLLEGAVSYWRPGAEDWVAAQINTPLAPGDQLYVGNEGQMELQIGTEAYLRAAGDTQIGLEQQTPALQHFKVTSGEAALDLRRLEPGEQVALDTPRAALTIDQPGYYRLTVGADQTTIVVRNGGRAHAVLANGDTVPVTADEAATFAGPSSTAVTARAAPPLDAWDEWNHNRTDDHLQAESTQHLPPGTYGAAELDRHGTWRSVPVYGTVWVPRAVPADWAPYSSGTWVRDPYYGWTWVDSAPWGWAPFHYGRWVYVHNTWSWAPGPRVRRAIYAPAMVAFYGQPGVSVSVSVGGPMVGWVALGWGEPLVPWWGRPGFIHRPWWGGWGGPRVINNVTIQHTTIINARHITTYRNSRVRNAVVTVNPRHFSGRPIVRTQLSEADTRRLRPTHAAPSLSTRPSHFVPTTTRGIRPPEERLQRTVVRSRPLPGSGPAVTGRAPDQRRMDRPTAPRTIERATPRRPDATMPERRVTTDRTRSGSRITAPNPSSPTPPRSPAESGVRTAPRPGSRFGADGPSPGLRPSSPEMPRNPADMRQRRTTSSPRAPATPRSSGEGFRAPGEAGVTPPAGIRNAPQNEGRPSRPSMAPSRMAPTQPPADRSITTGERMAPRSGGTVRSQDRSGARDTAPFSGRRSR</sequence>
<dbReference type="PANTHER" id="PTHR38731">
    <property type="entry name" value="LIPL45-RELATED LIPOPROTEIN-RELATED"/>
    <property type="match status" value="1"/>
</dbReference>
<keyword evidence="2" id="KW-0732">Signal</keyword>
<feature type="signal peptide" evidence="2">
    <location>
        <begin position="1"/>
        <end position="23"/>
    </location>
</feature>
<evidence type="ECO:0000256" key="2">
    <source>
        <dbReference type="SAM" id="SignalP"/>
    </source>
</evidence>
<evidence type="ECO:0000256" key="1">
    <source>
        <dbReference type="SAM" id="MobiDB-lite"/>
    </source>
</evidence>
<dbReference type="InterPro" id="IPR046535">
    <property type="entry name" value="DUF6600"/>
</dbReference>
<dbReference type="Pfam" id="PF20245">
    <property type="entry name" value="DUF6600"/>
    <property type="match status" value="1"/>
</dbReference>
<reference evidence="3" key="1">
    <citation type="submission" date="2022-04" db="EMBL/GenBank/DDBJ databases">
        <title>Desulfatitalea alkaliphila sp. nov., a novel anaerobic sulfate-reducing bacterium isolated from terrestrial mud volcano, Taman Peninsula, Russia.</title>
        <authorList>
            <person name="Khomyakova M.A."/>
            <person name="Merkel A.Y."/>
            <person name="Slobodkin A.I."/>
        </authorList>
    </citation>
    <scope>NUCLEOTIDE SEQUENCE</scope>
    <source>
        <strain evidence="3">M08but</strain>
    </source>
</reference>
<feature type="compositionally biased region" description="Polar residues" evidence="1">
    <location>
        <begin position="437"/>
        <end position="451"/>
    </location>
</feature>
<dbReference type="AlphaFoldDB" id="A0AA41R3W0"/>
<dbReference type="RefSeq" id="WP_246905234.1">
    <property type="nucleotide sequence ID" value="NZ_JALJRB010000007.1"/>
</dbReference>
<feature type="compositionally biased region" description="Low complexity" evidence="1">
    <location>
        <begin position="581"/>
        <end position="594"/>
    </location>
</feature>